<organism evidence="2 3">
    <name type="scientific">Candidatus Dormiibacter inghamiae</name>
    <dbReference type="NCBI Taxonomy" id="3127013"/>
    <lineage>
        <taxon>Bacteria</taxon>
        <taxon>Bacillati</taxon>
        <taxon>Candidatus Dormiibacterota</taxon>
        <taxon>Candidatus Dormibacteria</taxon>
        <taxon>Candidatus Dormibacterales</taxon>
        <taxon>Candidatus Dormibacteraceae</taxon>
        <taxon>Candidatus Dormiibacter</taxon>
    </lineage>
</organism>
<dbReference type="InterPro" id="IPR052509">
    <property type="entry name" value="Metal_resp_DNA-bind_regulator"/>
</dbReference>
<evidence type="ECO:0000313" key="2">
    <source>
        <dbReference type="EMBL" id="MBJ7601848.1"/>
    </source>
</evidence>
<dbReference type="InterPro" id="IPR005149">
    <property type="entry name" value="Tscrpt_reg_PadR_N"/>
</dbReference>
<sequence>MPVNECPLHKRLLILGLLLEGRLTGYDLHRIVAAHGELYRDLKKANLYYLLDRMAQEGFVEMRAESGARGPRGERLIYALTALGRAEMVTLLRSVLQSYEPVHSGIDVAIVLLDNLPRSEALSLLEKRLNEVAARRRQLAHELGAHAEEPGSAADHLLILVDAELRWIRRAVHRIQSQALERA</sequence>
<evidence type="ECO:0000259" key="1">
    <source>
        <dbReference type="Pfam" id="PF03551"/>
    </source>
</evidence>
<name>A0A934NCA0_9BACT</name>
<comment type="caution">
    <text evidence="2">The sequence shown here is derived from an EMBL/GenBank/DDBJ whole genome shotgun (WGS) entry which is preliminary data.</text>
</comment>
<dbReference type="Gene3D" id="1.10.10.10">
    <property type="entry name" value="Winged helix-like DNA-binding domain superfamily/Winged helix DNA-binding domain"/>
    <property type="match status" value="1"/>
</dbReference>
<gene>
    <name evidence="2" type="ORF">JF888_01410</name>
</gene>
<dbReference type="AlphaFoldDB" id="A0A934NCA0"/>
<dbReference type="Pfam" id="PF03551">
    <property type="entry name" value="PadR"/>
    <property type="match status" value="1"/>
</dbReference>
<dbReference type="SUPFAM" id="SSF46785">
    <property type="entry name" value="Winged helix' DNA-binding domain"/>
    <property type="match status" value="1"/>
</dbReference>
<dbReference type="RefSeq" id="WP_338176219.1">
    <property type="nucleotide sequence ID" value="NZ_JAEKNQ010000009.1"/>
</dbReference>
<evidence type="ECO:0000313" key="3">
    <source>
        <dbReference type="Proteomes" id="UP000620075"/>
    </source>
</evidence>
<dbReference type="InterPro" id="IPR036388">
    <property type="entry name" value="WH-like_DNA-bd_sf"/>
</dbReference>
<dbReference type="EMBL" id="JAEKNQ010000009">
    <property type="protein sequence ID" value="MBJ7601848.1"/>
    <property type="molecule type" value="Genomic_DNA"/>
</dbReference>
<dbReference type="Proteomes" id="UP000620075">
    <property type="component" value="Unassembled WGS sequence"/>
</dbReference>
<dbReference type="PANTHER" id="PTHR33169">
    <property type="entry name" value="PADR-FAMILY TRANSCRIPTIONAL REGULATOR"/>
    <property type="match status" value="1"/>
</dbReference>
<feature type="domain" description="Transcription regulator PadR N-terminal" evidence="1">
    <location>
        <begin position="14"/>
        <end position="88"/>
    </location>
</feature>
<protein>
    <submittedName>
        <fullName evidence="2">Helix-turn-helix transcriptional regulator</fullName>
    </submittedName>
</protein>
<proteinExistence type="predicted"/>
<dbReference type="PANTHER" id="PTHR33169:SF14">
    <property type="entry name" value="TRANSCRIPTIONAL REGULATOR RV3488"/>
    <property type="match status" value="1"/>
</dbReference>
<dbReference type="InterPro" id="IPR036390">
    <property type="entry name" value="WH_DNA-bd_sf"/>
</dbReference>
<accession>A0A934NCA0</accession>
<reference evidence="2 3" key="1">
    <citation type="submission" date="2020-10" db="EMBL/GenBank/DDBJ databases">
        <title>Ca. Dormibacterota MAGs.</title>
        <authorList>
            <person name="Montgomery K."/>
        </authorList>
    </citation>
    <scope>NUCLEOTIDE SEQUENCE [LARGE SCALE GENOMIC DNA]</scope>
    <source>
        <strain evidence="2">SC8811_S16_3</strain>
    </source>
</reference>